<reference evidence="1 2" key="1">
    <citation type="journal article" date="2015" name="Stand. Genomic Sci.">
        <title>Genomic Encyclopedia of Bacterial and Archaeal Type Strains, Phase III: the genomes of soil and plant-associated and newly described type strains.</title>
        <authorList>
            <person name="Whitman W.B."/>
            <person name="Woyke T."/>
            <person name="Klenk H.P."/>
            <person name="Zhou Y."/>
            <person name="Lilburn T.G."/>
            <person name="Beck B.J."/>
            <person name="De Vos P."/>
            <person name="Vandamme P."/>
            <person name="Eisen J.A."/>
            <person name="Garrity G."/>
            <person name="Hugenholtz P."/>
            <person name="Kyrpides N.C."/>
        </authorList>
    </citation>
    <scope>NUCLEOTIDE SEQUENCE [LARGE SCALE GENOMIC DNA]</scope>
    <source>
        <strain evidence="1 2">VKM Ac-2538</strain>
    </source>
</reference>
<comment type="caution">
    <text evidence="1">The sequence shown here is derived from an EMBL/GenBank/DDBJ whole genome shotgun (WGS) entry which is preliminary data.</text>
</comment>
<proteinExistence type="predicted"/>
<protein>
    <submittedName>
        <fullName evidence="1">DCC family thiol-disulfide oxidoreductase YuxK</fullName>
    </submittedName>
</protein>
<dbReference type="RefSeq" id="WP_241997938.1">
    <property type="nucleotide sequence ID" value="NZ_SLWM01000002.1"/>
</dbReference>
<accession>A0ABY2BST7</accession>
<evidence type="ECO:0000313" key="1">
    <source>
        <dbReference type="EMBL" id="TCO29965.1"/>
    </source>
</evidence>
<dbReference type="Proteomes" id="UP000295818">
    <property type="component" value="Unassembled WGS sequence"/>
</dbReference>
<sequence>MAPSPIQSPIQTPILIFDGDCAFCTTSARWLQGKLGGSVLVEPWQFTDLAAYGTTAERASYEVLWVDQAGRIHGGAQAFARWLIHSGGAWRVLGTVITLPPVRRLAAGVYRLIANTRERMPGGTPACALPRQTSTPED</sequence>
<organism evidence="1 2">
    <name type="scientific">Kribbella orskensis</name>
    <dbReference type="NCBI Taxonomy" id="2512216"/>
    <lineage>
        <taxon>Bacteria</taxon>
        <taxon>Bacillati</taxon>
        <taxon>Actinomycetota</taxon>
        <taxon>Actinomycetes</taxon>
        <taxon>Propionibacteriales</taxon>
        <taxon>Kribbellaceae</taxon>
        <taxon>Kribbella</taxon>
    </lineage>
</organism>
<dbReference type="EMBL" id="SLWM01000002">
    <property type="protein sequence ID" value="TCO29965.1"/>
    <property type="molecule type" value="Genomic_DNA"/>
</dbReference>
<evidence type="ECO:0000313" key="2">
    <source>
        <dbReference type="Proteomes" id="UP000295818"/>
    </source>
</evidence>
<dbReference type="InterPro" id="IPR007263">
    <property type="entry name" value="DCC1-like"/>
</dbReference>
<keyword evidence="2" id="KW-1185">Reference proteome</keyword>
<name>A0ABY2BST7_9ACTN</name>
<dbReference type="Pfam" id="PF04134">
    <property type="entry name" value="DCC1-like"/>
    <property type="match status" value="1"/>
</dbReference>
<gene>
    <name evidence="1" type="ORF">EV644_102686</name>
</gene>